<feature type="region of interest" description="Disordered" evidence="1">
    <location>
        <begin position="82"/>
        <end position="105"/>
    </location>
</feature>
<evidence type="ECO:0000256" key="2">
    <source>
        <dbReference type="SAM" id="SignalP"/>
    </source>
</evidence>
<sequence length="136" mass="14492">MLFAALLAPAIFAGGLMAGEAGRYEGERVPLESKGEGWVGFEPVLVPAPARPVRRYVASVPAPVVKAPVVRVVAVPREAEPSVPVREAVPTPTVEASPGASPSQCPQEWVETWLWEMCREQERRPGREAGGLLGGL</sequence>
<proteinExistence type="predicted"/>
<evidence type="ECO:0000256" key="1">
    <source>
        <dbReference type="SAM" id="MobiDB-lite"/>
    </source>
</evidence>
<organism evidence="3 4">
    <name type="scientific">Nonomuraea glycinis</name>
    <dbReference type="NCBI Taxonomy" id="2047744"/>
    <lineage>
        <taxon>Bacteria</taxon>
        <taxon>Bacillati</taxon>
        <taxon>Actinomycetota</taxon>
        <taxon>Actinomycetes</taxon>
        <taxon>Streptosporangiales</taxon>
        <taxon>Streptosporangiaceae</taxon>
        <taxon>Nonomuraea</taxon>
    </lineage>
</organism>
<keyword evidence="4" id="KW-1185">Reference proteome</keyword>
<gene>
    <name evidence="3" type="ORF">GCM10012278_90850</name>
</gene>
<protein>
    <submittedName>
        <fullName evidence="3">Uncharacterized protein</fullName>
    </submittedName>
</protein>
<evidence type="ECO:0000313" key="4">
    <source>
        <dbReference type="Proteomes" id="UP000660745"/>
    </source>
</evidence>
<name>A0A918AGD5_9ACTN</name>
<evidence type="ECO:0000313" key="3">
    <source>
        <dbReference type="EMBL" id="GGP18482.1"/>
    </source>
</evidence>
<dbReference type="Proteomes" id="UP000660745">
    <property type="component" value="Unassembled WGS sequence"/>
</dbReference>
<reference evidence="3" key="2">
    <citation type="submission" date="2020-09" db="EMBL/GenBank/DDBJ databases">
        <authorList>
            <person name="Sun Q."/>
            <person name="Zhou Y."/>
        </authorList>
    </citation>
    <scope>NUCLEOTIDE SEQUENCE</scope>
    <source>
        <strain evidence="3">CGMCC 4.7430</strain>
    </source>
</reference>
<dbReference type="EMBL" id="BMNK01000030">
    <property type="protein sequence ID" value="GGP18482.1"/>
    <property type="molecule type" value="Genomic_DNA"/>
</dbReference>
<keyword evidence="2" id="KW-0732">Signal</keyword>
<accession>A0A918AGD5</accession>
<feature type="chain" id="PRO_5038754640" evidence="2">
    <location>
        <begin position="19"/>
        <end position="136"/>
    </location>
</feature>
<comment type="caution">
    <text evidence="3">The sequence shown here is derived from an EMBL/GenBank/DDBJ whole genome shotgun (WGS) entry which is preliminary data.</text>
</comment>
<reference evidence="3" key="1">
    <citation type="journal article" date="2014" name="Int. J. Syst. Evol. Microbiol.">
        <title>Complete genome sequence of Corynebacterium casei LMG S-19264T (=DSM 44701T), isolated from a smear-ripened cheese.</title>
        <authorList>
            <consortium name="US DOE Joint Genome Institute (JGI-PGF)"/>
            <person name="Walter F."/>
            <person name="Albersmeier A."/>
            <person name="Kalinowski J."/>
            <person name="Ruckert C."/>
        </authorList>
    </citation>
    <scope>NUCLEOTIDE SEQUENCE</scope>
    <source>
        <strain evidence="3">CGMCC 4.7430</strain>
    </source>
</reference>
<dbReference type="AlphaFoldDB" id="A0A918AGD5"/>
<feature type="signal peptide" evidence="2">
    <location>
        <begin position="1"/>
        <end position="18"/>
    </location>
</feature>